<dbReference type="Pfam" id="PF00754">
    <property type="entry name" value="F5_F8_type_C"/>
    <property type="match status" value="1"/>
</dbReference>
<accession>A0ABV1KT52</accession>
<evidence type="ECO:0000259" key="2">
    <source>
        <dbReference type="PROSITE" id="PS50022"/>
    </source>
</evidence>
<feature type="region of interest" description="Disordered" evidence="1">
    <location>
        <begin position="426"/>
        <end position="446"/>
    </location>
</feature>
<dbReference type="PROSITE" id="PS50022">
    <property type="entry name" value="FA58C_3"/>
    <property type="match status" value="1"/>
</dbReference>
<dbReference type="InterPro" id="IPR008979">
    <property type="entry name" value="Galactose-bd-like_sf"/>
</dbReference>
<protein>
    <submittedName>
        <fullName evidence="3">DUF1349 domain-containing protein</fullName>
    </submittedName>
</protein>
<evidence type="ECO:0000313" key="4">
    <source>
        <dbReference type="Proteomes" id="UP001493487"/>
    </source>
</evidence>
<comment type="caution">
    <text evidence="3">The sequence shown here is derived from an EMBL/GenBank/DDBJ whole genome shotgun (WGS) entry which is preliminary data.</text>
</comment>
<dbReference type="InterPro" id="IPR051795">
    <property type="entry name" value="Glycosyl_Hydrlase_43"/>
</dbReference>
<dbReference type="InterPro" id="IPR000421">
    <property type="entry name" value="FA58C"/>
</dbReference>
<organism evidence="3 4">
    <name type="scientific">Cohnella silvisoli</name>
    <dbReference type="NCBI Taxonomy" id="2873699"/>
    <lineage>
        <taxon>Bacteria</taxon>
        <taxon>Bacillati</taxon>
        <taxon>Bacillota</taxon>
        <taxon>Bacilli</taxon>
        <taxon>Bacillales</taxon>
        <taxon>Paenibacillaceae</taxon>
        <taxon>Cohnella</taxon>
    </lineage>
</organism>
<evidence type="ECO:0000313" key="3">
    <source>
        <dbReference type="EMBL" id="MEQ4483204.1"/>
    </source>
</evidence>
<dbReference type="SUPFAM" id="SSF49899">
    <property type="entry name" value="Concanavalin A-like lectins/glucanases"/>
    <property type="match status" value="3"/>
</dbReference>
<evidence type="ECO:0000256" key="1">
    <source>
        <dbReference type="SAM" id="MobiDB-lite"/>
    </source>
</evidence>
<gene>
    <name evidence="3" type="ORF">QJS35_12445</name>
</gene>
<dbReference type="EMBL" id="JASKHM010000006">
    <property type="protein sequence ID" value="MEQ4483204.1"/>
    <property type="molecule type" value="Genomic_DNA"/>
</dbReference>
<dbReference type="Gene3D" id="2.60.120.260">
    <property type="entry name" value="Galactose-binding domain-like"/>
    <property type="match status" value="1"/>
</dbReference>
<dbReference type="Proteomes" id="UP001493487">
    <property type="component" value="Unassembled WGS sequence"/>
</dbReference>
<dbReference type="PANTHER" id="PTHR42812">
    <property type="entry name" value="BETA-XYLOSIDASE"/>
    <property type="match status" value="1"/>
</dbReference>
<keyword evidence="4" id="KW-1185">Reference proteome</keyword>
<dbReference type="RefSeq" id="WP_232184336.1">
    <property type="nucleotide sequence ID" value="NZ_JAIOAP010000002.1"/>
</dbReference>
<dbReference type="InterPro" id="IPR041542">
    <property type="entry name" value="GH43_C2"/>
</dbReference>
<proteinExistence type="predicted"/>
<feature type="domain" description="F5/8 type C" evidence="2">
    <location>
        <begin position="391"/>
        <end position="544"/>
    </location>
</feature>
<dbReference type="Pfam" id="PF17851">
    <property type="entry name" value="GH43_C2"/>
    <property type="match status" value="3"/>
</dbReference>
<dbReference type="InterPro" id="IPR011050">
    <property type="entry name" value="Pectin_lyase_fold/virulence"/>
</dbReference>
<dbReference type="Gene3D" id="2.60.120.200">
    <property type="match status" value="3"/>
</dbReference>
<reference evidence="3 4" key="1">
    <citation type="journal article" date="2023" name="Genome Announc.">
        <title>Pan-Genome Analyses of the Genus Cohnella and Proposal of the Novel Species Cohnella silvisoli sp. nov., Isolated from Forest Soil.</title>
        <authorList>
            <person name="Wang C."/>
            <person name="Mao L."/>
            <person name="Bao G."/>
            <person name="Zhu H."/>
        </authorList>
    </citation>
    <scope>NUCLEOTIDE SEQUENCE [LARGE SCALE GENOMIC DNA]</scope>
    <source>
        <strain evidence="3 4">NL03-T5-1</strain>
    </source>
</reference>
<dbReference type="SUPFAM" id="SSF49785">
    <property type="entry name" value="Galactose-binding domain-like"/>
    <property type="match status" value="1"/>
</dbReference>
<dbReference type="SUPFAM" id="SSF51126">
    <property type="entry name" value="Pectin lyase-like"/>
    <property type="match status" value="1"/>
</dbReference>
<dbReference type="PANTHER" id="PTHR42812:SF12">
    <property type="entry name" value="BETA-XYLOSIDASE-RELATED"/>
    <property type="match status" value="1"/>
</dbReference>
<name>A0ABV1KT52_9BACL</name>
<dbReference type="InterPro" id="IPR013320">
    <property type="entry name" value="ConA-like_dom_sf"/>
</dbReference>
<sequence>MKVKLIMVMMFFAAMVAILLVSVPERTAYAAGAIYYVSQSGGNDTNNGTSSSTPWKTLAKASTITYQPGDKLLLKSGDTWNEQLTLHGNGADGNVIQLSSYGSGSRPLIQRTNYNFNGDIGIYMKDLSHWIIQNIDFRQMWNGIMMEFETGLNKDITIQNVSFTDSPYAEYDPTYWPQKAARGFYTYVTPGNHPLNPVLDGLTFNNIYARNMGGGIHWEFGGSGNNGYAFKNVNVSDSVFEDGLFMQMSFLNTDGGSMKNVKFFNNGMTVDNGPANFAFYGNKNIDVSDLETAYNQRNASPMDGDGMDINDCHNCRFTRVLIHHNDGFGILESGGKPDQNFIMDNSVLYNDMINPAPIQAPLGDMVLNEHGSFVFYNSRLYPRTGVPLSSTSTESLVLKDTFVGDISSETNGLNLALSATATASTTYSGSTASNANDGSSSTSWRSASGTASDQWIQLDFGTARMVDKIVIEEDASSSISRFYLQYWDSSTSLWRDMYTGKTIGSSIYTNNMPFPGRLSSKIRLYVKSTTSGEPIIKEFKAYNNFYGKIDAFSNAGFETGLFTNWTTSGSAFGSMPFTVRHYGLSAWDGGYWGDSSSGGAATGTLTSANFNAGLKLSFLRAGWDGTVLQNNSYYYLRRASDNVILFVARPPQSDSFTPYEWDTSAYAGTPVYFQVVDGNSTSSFDWLAVDKLQVLTGASSAAAIPMSTSVTTSDLHDDFSTSTLNSMWSWVRQDSTKWSLTANPGSMQISTQPGELYQTTNDAKNILLRNAPDGDWTMKVKLAFNPTTAGQQAGVIVYQDDNNYLKLVRSYTASNRISFQKEVGGTFDNTYELLGVTATTVFLKIAKLGTTYTAYYNTDGSETWILLAQTTISGLNNTKVGLISYGGPTGPSADFDWFDIRKSQKTEEFEGQALNTRMWSWIREDNAKWSLTSSAGSMRIGVQPGELYQTTNTAKNLLLKRPSTADWTIKTKVSFNPTTGNQQAGLIVYQDDNNYLKLVRAYTASNRILLQQEAGGVFTDTYYLNGVTATTVYLMLVKSGMSYTAYYNTDGGESWTLLYQTTANLDSGITKFGLMSYGGPTGPNADFDWFDDGTPPIYTDDFNNSVLDSAWSWKWEDSTKWSLTASPGAVRIAAQAGELYQTPNTAKNLLLRSAPGGDWTMKTKLSYNPIGSNQQAGLIVYQDDDSYLKLVRANTISNRILFQQEIGGVFTDKYQLDNVTTTTVYLKLVKSGATYSSYYNTDGSETWSFLAQTTLSGLIGTYVGLLNMGGSGGPNADFDWFDIR</sequence>